<reference evidence="1 2" key="1">
    <citation type="journal article" date="2016" name="Front. Microbiol.">
        <title>Comparative Genomic Analysis Reveals a Diverse Repertoire of Genes Involved in Prokaryote-Eukaryote Interactions within the Pseudovibrio Genus.</title>
        <authorList>
            <person name="Romano S."/>
            <person name="Fernandez-Guerra A."/>
            <person name="Reen F.J."/>
            <person name="Glockner F.O."/>
            <person name="Crowley S.P."/>
            <person name="O'Sullivan O."/>
            <person name="Cotter P.D."/>
            <person name="Adams C."/>
            <person name="Dobson A.D."/>
            <person name="O'Gara F."/>
        </authorList>
    </citation>
    <scope>NUCLEOTIDE SEQUENCE [LARGE SCALE GENOMIC DNA]</scope>
    <source>
        <strain evidence="1 2">Ad2</strain>
    </source>
</reference>
<evidence type="ECO:0000313" key="2">
    <source>
        <dbReference type="Proteomes" id="UP000076577"/>
    </source>
</evidence>
<dbReference type="InterPro" id="IPR015813">
    <property type="entry name" value="Pyrv/PenolPyrv_kinase-like_dom"/>
</dbReference>
<protein>
    <submittedName>
        <fullName evidence="1">Uncharacterized protein</fullName>
    </submittedName>
</protein>
<comment type="caution">
    <text evidence="1">The sequence shown here is derived from an EMBL/GenBank/DDBJ whole genome shotgun (WGS) entry which is preliminary data.</text>
</comment>
<dbReference type="OrthoDB" id="7871186at2"/>
<dbReference type="SUPFAM" id="SSF51621">
    <property type="entry name" value="Phosphoenolpyruvate/pyruvate domain"/>
    <property type="match status" value="1"/>
</dbReference>
<gene>
    <name evidence="1" type="ORF">PsAD2_00524</name>
</gene>
<dbReference type="STRING" id="989403.SAMN05421798_105147"/>
<dbReference type="Gene3D" id="3.20.20.60">
    <property type="entry name" value="Phosphoenolpyruvate-binding domains"/>
    <property type="match status" value="1"/>
</dbReference>
<dbReference type="RefSeq" id="WP_068001745.1">
    <property type="nucleotide sequence ID" value="NZ_FOFM01000005.1"/>
</dbReference>
<sequence length="234" mass="25841">MNCLLRITAPTLDLSEEIYRLPKLSIALTPKKPAIDFEAYGEPDVLSKLCKKHEIYFFLNEQAESTILSSLKAYREIGISGVAPTFTKDGVDIERLHAILSVFEAEHAKQEGTLKILPEFGKYPSAFNSLTKLAGLSSRLTALCWSEEELRQTLGASESRDTQGNLLGPFQYAQTQCLYAAKAAQLIALDTATPKQMRLASSELTIKKSAMLGFSGKCANTLSEARKIQDIFKK</sequence>
<evidence type="ECO:0000313" key="1">
    <source>
        <dbReference type="EMBL" id="KZL21235.1"/>
    </source>
</evidence>
<dbReference type="EMBL" id="LMCB01000004">
    <property type="protein sequence ID" value="KZL21235.1"/>
    <property type="molecule type" value="Genomic_DNA"/>
</dbReference>
<dbReference type="GO" id="GO:0003824">
    <property type="term" value="F:catalytic activity"/>
    <property type="evidence" value="ECO:0007669"/>
    <property type="project" value="InterPro"/>
</dbReference>
<keyword evidence="2" id="KW-1185">Reference proteome</keyword>
<dbReference type="AlphaFoldDB" id="A0A166AKH9"/>
<proteinExistence type="predicted"/>
<organism evidence="1 2">
    <name type="scientific">Pseudovibrio axinellae</name>
    <dbReference type="NCBI Taxonomy" id="989403"/>
    <lineage>
        <taxon>Bacteria</taxon>
        <taxon>Pseudomonadati</taxon>
        <taxon>Pseudomonadota</taxon>
        <taxon>Alphaproteobacteria</taxon>
        <taxon>Hyphomicrobiales</taxon>
        <taxon>Stappiaceae</taxon>
        <taxon>Pseudovibrio</taxon>
    </lineage>
</organism>
<dbReference type="InterPro" id="IPR040442">
    <property type="entry name" value="Pyrv_kinase-like_dom_sf"/>
</dbReference>
<dbReference type="PATRIC" id="fig|989403.3.peg.556"/>
<dbReference type="Proteomes" id="UP000076577">
    <property type="component" value="Unassembled WGS sequence"/>
</dbReference>
<name>A0A166AKH9_9HYPH</name>
<accession>A0A166AKH9</accession>